<evidence type="ECO:0000313" key="15">
    <source>
        <dbReference type="RefSeq" id="XP_033776817.1"/>
    </source>
</evidence>
<dbReference type="GO" id="GO:0016435">
    <property type="term" value="F:rRNA (guanine) methyltransferase activity"/>
    <property type="evidence" value="ECO:0007669"/>
    <property type="project" value="TreeGrafter"/>
</dbReference>
<keyword evidence="7 8" id="KW-0539">Nucleus</keyword>
<comment type="subcellular location">
    <subcellularLocation>
        <location evidence="1 8">Nucleus</location>
        <location evidence="1 8">Nucleolus</location>
    </subcellularLocation>
</comment>
<feature type="domain" description="Ribosomal RNA methyltransferase FtsJ" evidence="10">
    <location>
        <begin position="24"/>
        <end position="200"/>
    </location>
</feature>
<dbReference type="SUPFAM" id="SSF53335">
    <property type="entry name" value="S-adenosyl-L-methionine-dependent methyltransferases"/>
    <property type="match status" value="1"/>
</dbReference>
<dbReference type="GO" id="GO:0008650">
    <property type="term" value="F:rRNA (uridine-2'-O-)-methyltransferase activity"/>
    <property type="evidence" value="ECO:0007669"/>
    <property type="project" value="TreeGrafter"/>
</dbReference>
<feature type="domain" description="DUF3381" evidence="12">
    <location>
        <begin position="232"/>
        <end position="399"/>
    </location>
</feature>
<protein>
    <recommendedName>
        <fullName evidence="8">pre-rRNA processing protein FTSJ3</fullName>
        <ecNumber evidence="8">2.1.1.-</ecNumber>
    </recommendedName>
    <alternativeName>
        <fullName evidence="8">2'-O-ribose RNA methyltransferase SPB1 homolog</fullName>
    </alternativeName>
    <alternativeName>
        <fullName evidence="8">Protein ftsJ homolog 3</fullName>
    </alternativeName>
    <alternativeName>
        <fullName evidence="8">Putative rRNA methyltransferase 3</fullName>
    </alternativeName>
</protein>
<feature type="active site" description="Proton acceptor" evidence="8">
    <location>
        <position position="157"/>
    </location>
</feature>
<feature type="region of interest" description="Disordered" evidence="9">
    <location>
        <begin position="842"/>
        <end position="869"/>
    </location>
</feature>
<comment type="function">
    <text evidence="8">Probable methyltransferase involved in the processing of the 34S pre-rRNA to 18S rRNA and in 40S ribosomal subunit formation.</text>
</comment>
<dbReference type="GO" id="GO:0030688">
    <property type="term" value="C:preribosome, small subunit precursor"/>
    <property type="evidence" value="ECO:0007669"/>
    <property type="project" value="UniProtKB-UniRule"/>
</dbReference>
<evidence type="ECO:0000259" key="12">
    <source>
        <dbReference type="Pfam" id="PF11861"/>
    </source>
</evidence>
<dbReference type="PANTHER" id="PTHR10920:SF13">
    <property type="entry name" value="PRE-RRNA 2'-O-RIBOSE RNA METHYLTRANSFERASE FTSJ3"/>
    <property type="match status" value="1"/>
</dbReference>
<dbReference type="RefSeq" id="XP_033776817.1">
    <property type="nucleotide sequence ID" value="XM_033920926.1"/>
</dbReference>
<dbReference type="GO" id="GO:0000466">
    <property type="term" value="P:maturation of 5.8S rRNA from tricistronic rRNA transcript (SSU-rRNA, 5.8S rRNA, LSU-rRNA)"/>
    <property type="evidence" value="ECO:0007669"/>
    <property type="project" value="TreeGrafter"/>
</dbReference>
<dbReference type="GO" id="GO:0000463">
    <property type="term" value="P:maturation of LSU-rRNA from tricistronic rRNA transcript (SSU-rRNA, 5.8S rRNA, LSU-rRNA)"/>
    <property type="evidence" value="ECO:0007669"/>
    <property type="project" value="TreeGrafter"/>
</dbReference>
<feature type="compositionally biased region" description="Basic and acidic residues" evidence="9">
    <location>
        <begin position="356"/>
        <end position="369"/>
    </location>
</feature>
<dbReference type="GO" id="GO:0005730">
    <property type="term" value="C:nucleolus"/>
    <property type="evidence" value="ECO:0007669"/>
    <property type="project" value="UniProtKB-SubCell"/>
</dbReference>
<keyword evidence="2 8" id="KW-0690">Ribosome biogenesis</keyword>
<keyword evidence="8" id="KW-0175">Coiled coil</keyword>
<dbReference type="GeneID" id="117348611"/>
<dbReference type="Pfam" id="PF01728">
    <property type="entry name" value="FtsJ"/>
    <property type="match status" value="1"/>
</dbReference>
<dbReference type="Pfam" id="PF07780">
    <property type="entry name" value="Spb1_C"/>
    <property type="match status" value="1"/>
</dbReference>
<dbReference type="InterPro" id="IPR024576">
    <property type="entry name" value="rRNA_MeTfrase_Spb1_DUF3381"/>
</dbReference>
<feature type="binding site" evidence="8">
    <location>
        <position position="58"/>
    </location>
    <ligand>
        <name>S-adenosyl-L-methionine</name>
        <dbReference type="ChEBI" id="CHEBI:59789"/>
    </ligand>
</feature>
<evidence type="ECO:0000313" key="13">
    <source>
        <dbReference type="Proteomes" id="UP000515159"/>
    </source>
</evidence>
<feature type="binding site" evidence="8">
    <location>
        <position position="76"/>
    </location>
    <ligand>
        <name>S-adenosyl-L-methionine</name>
        <dbReference type="ChEBI" id="CHEBI:59789"/>
    </ligand>
</feature>
<dbReference type="RefSeq" id="XP_033776816.1">
    <property type="nucleotide sequence ID" value="XM_033920925.1"/>
</dbReference>
<feature type="compositionally biased region" description="Basic and acidic residues" evidence="9">
    <location>
        <begin position="569"/>
        <end position="586"/>
    </location>
</feature>
<dbReference type="CTD" id="117246"/>
<feature type="region of interest" description="Disordered" evidence="9">
    <location>
        <begin position="334"/>
        <end position="369"/>
    </location>
</feature>
<dbReference type="InterPro" id="IPR028589">
    <property type="entry name" value="SPB1-like"/>
</dbReference>
<dbReference type="KEGG" id="gsh:117348611"/>
<dbReference type="InterPro" id="IPR012920">
    <property type="entry name" value="rRNA_MeTfrase_SPB1-like_C"/>
</dbReference>
<dbReference type="OrthoDB" id="289250at2759"/>
<evidence type="ECO:0000256" key="6">
    <source>
        <dbReference type="ARBA" id="ARBA00022691"/>
    </source>
</evidence>
<keyword evidence="4 8" id="KW-0489">Methyltransferase</keyword>
<dbReference type="FunFam" id="3.40.50.150:FF:000004">
    <property type="entry name" value="AdoMet-dependent rRNA methyltransferase SPB1"/>
    <property type="match status" value="1"/>
</dbReference>
<dbReference type="GO" id="GO:0030687">
    <property type="term" value="C:preribosome, large subunit precursor"/>
    <property type="evidence" value="ECO:0007669"/>
    <property type="project" value="TreeGrafter"/>
</dbReference>
<feature type="region of interest" description="Disordered" evidence="9">
    <location>
        <begin position="455"/>
        <end position="475"/>
    </location>
</feature>
<organism evidence="13 14">
    <name type="scientific">Geotrypetes seraphini</name>
    <name type="common">Gaboon caecilian</name>
    <name type="synonym">Caecilia seraphini</name>
    <dbReference type="NCBI Taxonomy" id="260995"/>
    <lineage>
        <taxon>Eukaryota</taxon>
        <taxon>Metazoa</taxon>
        <taxon>Chordata</taxon>
        <taxon>Craniata</taxon>
        <taxon>Vertebrata</taxon>
        <taxon>Euteleostomi</taxon>
        <taxon>Amphibia</taxon>
        <taxon>Gymnophiona</taxon>
        <taxon>Geotrypetes</taxon>
    </lineage>
</organism>
<feature type="compositionally biased region" description="Basic and acidic residues" evidence="9">
    <location>
        <begin position="520"/>
        <end position="529"/>
    </location>
</feature>
<name>A0A6P8PMR5_GEOSA</name>
<dbReference type="AlphaFoldDB" id="A0A6P8PMR5"/>
<comment type="similarity">
    <text evidence="8">Belongs to the class I-like SAM-binding methyltransferase superfamily. RNA methyltransferase RlmE family. SPB1 subfamily.</text>
</comment>
<accession>A0A6P8PMR5</accession>
<dbReference type="InterPro" id="IPR050082">
    <property type="entry name" value="RNA_methyltr_RlmE"/>
</dbReference>
<keyword evidence="5 8" id="KW-0808">Transferase</keyword>
<dbReference type="HAMAP" id="MF_01547">
    <property type="entry name" value="RNA_methyltr_E"/>
    <property type="match status" value="1"/>
</dbReference>
<gene>
    <name evidence="8 14 15" type="primary">FTSJ3</name>
</gene>
<dbReference type="HAMAP" id="MF_03163">
    <property type="entry name" value="RNA_methyltr_E_SPB1"/>
    <property type="match status" value="1"/>
</dbReference>
<evidence type="ECO:0000259" key="10">
    <source>
        <dbReference type="Pfam" id="PF01728"/>
    </source>
</evidence>
<keyword evidence="3 8" id="KW-0698">rRNA processing</keyword>
<feature type="compositionally biased region" description="Acidic residues" evidence="9">
    <location>
        <begin position="457"/>
        <end position="475"/>
    </location>
</feature>
<feature type="binding site" evidence="8">
    <location>
        <position position="92"/>
    </location>
    <ligand>
        <name>S-adenosyl-L-methionine</name>
        <dbReference type="ChEBI" id="CHEBI:59789"/>
    </ligand>
</feature>
<evidence type="ECO:0000256" key="3">
    <source>
        <dbReference type="ARBA" id="ARBA00022552"/>
    </source>
</evidence>
<evidence type="ECO:0000256" key="8">
    <source>
        <dbReference type="HAMAP-Rule" id="MF_03163"/>
    </source>
</evidence>
<evidence type="ECO:0000256" key="1">
    <source>
        <dbReference type="ARBA" id="ARBA00004604"/>
    </source>
</evidence>
<evidence type="ECO:0000256" key="4">
    <source>
        <dbReference type="ARBA" id="ARBA00022603"/>
    </source>
</evidence>
<proteinExistence type="inferred from homology"/>
<evidence type="ECO:0000256" key="9">
    <source>
        <dbReference type="SAM" id="MobiDB-lite"/>
    </source>
</evidence>
<dbReference type="InterPro" id="IPR002877">
    <property type="entry name" value="RNA_MeTrfase_FtsJ_dom"/>
</dbReference>
<feature type="binding site" evidence="8">
    <location>
        <position position="56"/>
    </location>
    <ligand>
        <name>S-adenosyl-L-methionine</name>
        <dbReference type="ChEBI" id="CHEBI:59789"/>
    </ligand>
</feature>
<dbReference type="PANTHER" id="PTHR10920">
    <property type="entry name" value="RIBOSOMAL RNA METHYLTRANSFERASE"/>
    <property type="match status" value="1"/>
</dbReference>
<dbReference type="InterPro" id="IPR029063">
    <property type="entry name" value="SAM-dependent_MTases_sf"/>
</dbReference>
<keyword evidence="6 8" id="KW-0949">S-adenosyl-L-methionine</keyword>
<feature type="region of interest" description="Disordered" evidence="9">
    <location>
        <begin position="551"/>
        <end position="664"/>
    </location>
</feature>
<sequence length="869" mass="99329">MGKKKKVGKSRKDKFYHLAKETGYRSRSSFKLIQLNRKFQFLQKARALVDLCAAPGGWLQVASKFMPVSSLIIGVDLVPIKPIPNVITLQEDITTEKCRQALRKELQTWKVDVVLNDGAPNVGASWVHDAYSQAHLTLMALKLACEFLAKGGYFISKVFRSRDYQPLLWIFQQFFHKVQATKPQASRNESAEIFIVCQGYLAPDKFDSKFFDPKFAFKEVDVEAKTVKDLVTSKKPKAEGYTEGDLTLYHRFTLTEFLKAQNPVDFLSKASEITLDSPELEQHSETTEDIRECCRDIKVLGRKELRSLLNWRSKLRRYLARKLKDQAKELDADISLSSGEEEEVAKEQQQEGSHTLGEKPQNEEEELEQKLTELKAEELAELKRKKKKILKEIRRRRERIELKMDLPGVSIAEEGDTGMFSLKSISRPKLLNEITRGDMSSADAILEEQLQGGDMYLSDEEATEDEVSLASDLDEEDLEEIRAHEAKLEKEKKMLSPKKVTFSTDAAPSDEDENPLLVPLEEKSARQERETSLWFGKDIFAGIGEDADEELEIKQSKTLHRKKGGAITEDERKSPKEAEKTTPSEKKGRKLQAQNVENEEPANQEAAVEGIKDQPAVVGRDVISAAEPDSSSESDSSEEEREIQAMKKKMGKKRPLEEDESEGFEVVPIERTVKKARILDPEGLALGTVIATSKKATKDLIDGSFNRYTFNEEDDELPEWFVDEEKKHRMKQLPVNRQMMEEYRQRWRELNARPIKKVAEAKARKKKRMLKKLEQAKKKAEAVVNTVDVSEREKVAQLRSIYKKAGLGKEKREVTYVVAKKGAGRKVRRPPGVKGQFKVVDGRMKKDVRALRRKEHGKKHKHKRKMKTL</sequence>
<reference evidence="14 15" key="1">
    <citation type="submission" date="2025-04" db="UniProtKB">
        <authorList>
            <consortium name="RefSeq"/>
        </authorList>
    </citation>
    <scope>IDENTIFICATION</scope>
</reference>
<feature type="domain" description="Ribosomal RNA methyltransferase SPB1-like C-terminal" evidence="11">
    <location>
        <begin position="636"/>
        <end position="855"/>
    </location>
</feature>
<dbReference type="InterPro" id="IPR015507">
    <property type="entry name" value="rRNA-MeTfrase_E"/>
</dbReference>
<evidence type="ECO:0000259" key="11">
    <source>
        <dbReference type="Pfam" id="PF07780"/>
    </source>
</evidence>
<dbReference type="Proteomes" id="UP000515159">
    <property type="component" value="Chromosome 14"/>
</dbReference>
<comment type="subunit">
    <text evidence="8">Interacts with NIP7.</text>
</comment>
<evidence type="ECO:0000256" key="2">
    <source>
        <dbReference type="ARBA" id="ARBA00022517"/>
    </source>
</evidence>
<evidence type="ECO:0000256" key="5">
    <source>
        <dbReference type="ARBA" id="ARBA00022679"/>
    </source>
</evidence>
<dbReference type="Pfam" id="PF11861">
    <property type="entry name" value="DUF3381"/>
    <property type="match status" value="1"/>
</dbReference>
<evidence type="ECO:0000256" key="7">
    <source>
        <dbReference type="ARBA" id="ARBA00023242"/>
    </source>
</evidence>
<feature type="compositionally biased region" description="Acidic residues" evidence="9">
    <location>
        <begin position="630"/>
        <end position="641"/>
    </location>
</feature>
<feature type="region of interest" description="Disordered" evidence="9">
    <location>
        <begin position="489"/>
        <end position="529"/>
    </location>
</feature>
<feature type="coiled-coil region" evidence="8">
    <location>
        <begin position="756"/>
        <end position="793"/>
    </location>
</feature>
<dbReference type="Gene3D" id="3.40.50.150">
    <property type="entry name" value="Vaccinia Virus protein VP39"/>
    <property type="match status" value="1"/>
</dbReference>
<feature type="binding site" evidence="8">
    <location>
        <position position="117"/>
    </location>
    <ligand>
        <name>S-adenosyl-L-methionine</name>
        <dbReference type="ChEBI" id="CHEBI:59789"/>
    </ligand>
</feature>
<keyword evidence="13" id="KW-1185">Reference proteome</keyword>
<comment type="catalytic activity">
    <reaction evidence="8">
        <text>a ribonucleotide in rRNA + S-adenosyl-L-methionine = a 2'-O-methylribonucleotide in rRNA + S-adenosyl-L-homocysteine + H(+)</text>
        <dbReference type="Rhea" id="RHEA:48628"/>
        <dbReference type="Rhea" id="RHEA-COMP:12164"/>
        <dbReference type="Rhea" id="RHEA-COMP:12165"/>
        <dbReference type="ChEBI" id="CHEBI:15378"/>
        <dbReference type="ChEBI" id="CHEBI:57856"/>
        <dbReference type="ChEBI" id="CHEBI:59789"/>
        <dbReference type="ChEBI" id="CHEBI:90675"/>
        <dbReference type="ChEBI" id="CHEBI:90676"/>
    </reaction>
</comment>
<dbReference type="EC" id="2.1.1.-" evidence="8"/>
<evidence type="ECO:0000313" key="14">
    <source>
        <dbReference type="RefSeq" id="XP_033776816.1"/>
    </source>
</evidence>
<feature type="compositionally biased region" description="Basic residues" evidence="9">
    <location>
        <begin position="851"/>
        <end position="869"/>
    </location>
</feature>